<dbReference type="SUPFAM" id="SSF55816">
    <property type="entry name" value="5'-nucleotidase (syn. UDP-sugar hydrolase), C-terminal domain"/>
    <property type="match status" value="1"/>
</dbReference>
<dbReference type="EMBL" id="MU006222">
    <property type="protein sequence ID" value="KAF2828374.1"/>
    <property type="molecule type" value="Genomic_DNA"/>
</dbReference>
<dbReference type="FunFam" id="3.90.780.10:FF:000009">
    <property type="entry name" value="Ser/Thr protein phosphatase family"/>
    <property type="match status" value="1"/>
</dbReference>
<dbReference type="InterPro" id="IPR029052">
    <property type="entry name" value="Metallo-depent_PP-like"/>
</dbReference>
<feature type="chain" id="PRO_5025553195" evidence="1">
    <location>
        <begin position="42"/>
        <end position="637"/>
    </location>
</feature>
<dbReference type="InterPro" id="IPR006179">
    <property type="entry name" value="5_nucleotidase/apyrase"/>
</dbReference>
<dbReference type="Gene3D" id="3.60.21.10">
    <property type="match status" value="1"/>
</dbReference>
<feature type="non-terminal residue" evidence="3">
    <location>
        <position position="637"/>
    </location>
</feature>
<dbReference type="OrthoDB" id="7722975at2759"/>
<dbReference type="Pfam" id="PF21953">
    <property type="entry name" value="NadN_nucleosid_C"/>
    <property type="match status" value="1"/>
</dbReference>
<dbReference type="GO" id="GO:0005829">
    <property type="term" value="C:cytosol"/>
    <property type="evidence" value="ECO:0007669"/>
    <property type="project" value="TreeGrafter"/>
</dbReference>
<reference evidence="3" key="1">
    <citation type="journal article" date="2020" name="Stud. Mycol.">
        <title>101 Dothideomycetes genomes: a test case for predicting lifestyles and emergence of pathogens.</title>
        <authorList>
            <person name="Haridas S."/>
            <person name="Albert R."/>
            <person name="Binder M."/>
            <person name="Bloem J."/>
            <person name="Labutti K."/>
            <person name="Salamov A."/>
            <person name="Andreopoulos B."/>
            <person name="Baker S."/>
            <person name="Barry K."/>
            <person name="Bills G."/>
            <person name="Bluhm B."/>
            <person name="Cannon C."/>
            <person name="Castanera R."/>
            <person name="Culley D."/>
            <person name="Daum C."/>
            <person name="Ezra D."/>
            <person name="Gonzalez J."/>
            <person name="Henrissat B."/>
            <person name="Kuo A."/>
            <person name="Liang C."/>
            <person name="Lipzen A."/>
            <person name="Lutzoni F."/>
            <person name="Magnuson J."/>
            <person name="Mondo S."/>
            <person name="Nolan M."/>
            <person name="Ohm R."/>
            <person name="Pangilinan J."/>
            <person name="Park H.-J."/>
            <person name="Ramirez L."/>
            <person name="Alfaro M."/>
            <person name="Sun H."/>
            <person name="Tritt A."/>
            <person name="Yoshinaga Y."/>
            <person name="Zwiers L.-H."/>
            <person name="Turgeon B."/>
            <person name="Goodwin S."/>
            <person name="Spatafora J."/>
            <person name="Crous P."/>
            <person name="Grigoriev I."/>
        </authorList>
    </citation>
    <scope>NUCLEOTIDE SEQUENCE</scope>
    <source>
        <strain evidence="3">CBS 113818</strain>
    </source>
</reference>
<dbReference type="GO" id="GO:0005576">
    <property type="term" value="C:extracellular region"/>
    <property type="evidence" value="ECO:0007669"/>
    <property type="project" value="UniProtKB-ARBA"/>
</dbReference>
<gene>
    <name evidence="3" type="ORF">CC86DRAFT_319117</name>
</gene>
<organism evidence="3 4">
    <name type="scientific">Ophiobolus disseminans</name>
    <dbReference type="NCBI Taxonomy" id="1469910"/>
    <lineage>
        <taxon>Eukaryota</taxon>
        <taxon>Fungi</taxon>
        <taxon>Dikarya</taxon>
        <taxon>Ascomycota</taxon>
        <taxon>Pezizomycotina</taxon>
        <taxon>Dothideomycetes</taxon>
        <taxon>Pleosporomycetidae</taxon>
        <taxon>Pleosporales</taxon>
        <taxon>Pleosporineae</taxon>
        <taxon>Phaeosphaeriaceae</taxon>
        <taxon>Ophiobolus</taxon>
    </lineage>
</organism>
<sequence length="637" mass="71722">MITLAGSHRRATCERAGRTHFTLSTMLRHLVFAAILKEASCVQPEAPPPKAAPLRELPWAQLNFLHTTDVHGWWGGHLQEASYSADWGDYVSFAKHLRDKADADGSDLLVIDTGDRVEGNAIYDSSKPRGKFTYEIAKEQHIDLISSGNHELYKADTAEGELLHTVPDFAGNYLASNLDIYNPKTGKLQPLAPRFKKFTTKNQGIRILAFGFIFDFTGNANNTVVQRVADTVKEEWFTEAITDRDIDLVIVFGHVDIRSDEYALLFKTLRTVYWDTPIQFFGGHSHIRDYKLFDAKSVALESGRYMETLGFMSIDGLSTGGSEKQAPAPQKSKITFSRRYIDNNLYSMHHHSGKDEKSFPTKHGLDASKAIGDARKSLDLSHKYGCAPHDYWVNRRPYPHNESIFTLLEEQLLPQSIASSPHLQSGSKALVITNTGGIRFDIFKGAFTKDTKFLVSPFTSALRYIPAVPYKAASQVIKLLNNEGPIVLEMMAQNAFMQPPEVHAARFRPHILQSHTHIPTKYHYDQSPLTAHDAELFPGYTTHDDVGTDGDDTIHTEIKFYNVPNCIQSTVGFKLDDEHEPETVDLVYNEFIQKWVLLALEYAGRRYADGDTRSWEGGKSFTDIMTDWVGEHWGGEC</sequence>
<evidence type="ECO:0000313" key="3">
    <source>
        <dbReference type="EMBL" id="KAF2828374.1"/>
    </source>
</evidence>
<dbReference type="CDD" id="cd07407">
    <property type="entry name" value="MPP_YHR202W_N"/>
    <property type="match status" value="1"/>
</dbReference>
<feature type="signal peptide" evidence="1">
    <location>
        <begin position="1"/>
        <end position="41"/>
    </location>
</feature>
<name>A0A6A7A6E4_9PLEO</name>
<dbReference type="InterPro" id="IPR036907">
    <property type="entry name" value="5'-Nucleotdase_C_sf"/>
</dbReference>
<proteinExistence type="predicted"/>
<protein>
    <submittedName>
        <fullName evidence="3">Ser/Thr protein phosphatase family</fullName>
    </submittedName>
</protein>
<evidence type="ECO:0000256" key="1">
    <source>
        <dbReference type="SAM" id="SignalP"/>
    </source>
</evidence>
<evidence type="ECO:0000259" key="2">
    <source>
        <dbReference type="Pfam" id="PF21953"/>
    </source>
</evidence>
<keyword evidence="1" id="KW-0732">Signal</keyword>
<keyword evidence="4" id="KW-1185">Reference proteome</keyword>
<accession>A0A6A7A6E4</accession>
<dbReference type="FunFam" id="3.60.21.10:FF:000043">
    <property type="entry name" value="Ser/Thr protein phosphatase family"/>
    <property type="match status" value="1"/>
</dbReference>
<dbReference type="PANTHER" id="PTHR11575">
    <property type="entry name" value="5'-NUCLEOTIDASE-RELATED"/>
    <property type="match status" value="1"/>
</dbReference>
<dbReference type="FunFam" id="3.90.780.10:FF:000008">
    <property type="entry name" value="Ser/Thr protein phosphatase family"/>
    <property type="match status" value="1"/>
</dbReference>
<evidence type="ECO:0000313" key="4">
    <source>
        <dbReference type="Proteomes" id="UP000799424"/>
    </source>
</evidence>
<dbReference type="GO" id="GO:0016787">
    <property type="term" value="F:hydrolase activity"/>
    <property type="evidence" value="ECO:0007669"/>
    <property type="project" value="InterPro"/>
</dbReference>
<feature type="domain" description="Putative 5'-nucleotidase C-terminal" evidence="2">
    <location>
        <begin position="390"/>
        <end position="597"/>
    </location>
</feature>
<dbReference type="PANTHER" id="PTHR11575:SF43">
    <property type="entry name" value="SER_THR PROTEIN PHOSPHATASE FAMILY (AFU_ORTHOLOGUE AFUA_3G04160)"/>
    <property type="match status" value="1"/>
</dbReference>
<dbReference type="Gene3D" id="3.90.780.10">
    <property type="entry name" value="5'-Nucleotidase, C-terminal domain"/>
    <property type="match status" value="2"/>
</dbReference>
<dbReference type="AlphaFoldDB" id="A0A6A7A6E4"/>
<dbReference type="InterPro" id="IPR053828">
    <property type="entry name" value="Nucleosidase_C"/>
</dbReference>
<dbReference type="InterPro" id="IPR014485">
    <property type="entry name" value="Pesterase_C1039"/>
</dbReference>
<dbReference type="Proteomes" id="UP000799424">
    <property type="component" value="Unassembled WGS sequence"/>
</dbReference>
<dbReference type="GO" id="GO:0009166">
    <property type="term" value="P:nucleotide catabolic process"/>
    <property type="evidence" value="ECO:0007669"/>
    <property type="project" value="InterPro"/>
</dbReference>
<dbReference type="SUPFAM" id="SSF56300">
    <property type="entry name" value="Metallo-dependent phosphatases"/>
    <property type="match status" value="1"/>
</dbReference>
<dbReference type="InterPro" id="IPR041823">
    <property type="entry name" value="YHR202W_N"/>
</dbReference>
<dbReference type="PIRSF" id="PIRSF017316">
    <property type="entry name" value="Pesterase_C1039"/>
    <property type="match status" value="1"/>
</dbReference>